<dbReference type="Gene3D" id="1.20.1250.20">
    <property type="entry name" value="MFS general substrate transporter like domains"/>
    <property type="match status" value="1"/>
</dbReference>
<evidence type="ECO:0000259" key="6">
    <source>
        <dbReference type="PROSITE" id="PS50850"/>
    </source>
</evidence>
<reference evidence="7" key="1">
    <citation type="submission" date="2023-11" db="EMBL/GenBank/DDBJ databases">
        <title>Genome assemblies of two species of porcelain crab, Petrolisthes cinctipes and Petrolisthes manimaculis (Anomura: Porcellanidae).</title>
        <authorList>
            <person name="Angst P."/>
        </authorList>
    </citation>
    <scope>NUCLEOTIDE SEQUENCE</scope>
    <source>
        <strain evidence="7">PB745_02</strain>
        <tissue evidence="7">Gill</tissue>
    </source>
</reference>
<dbReference type="GO" id="GO:0016020">
    <property type="term" value="C:membrane"/>
    <property type="evidence" value="ECO:0007669"/>
    <property type="project" value="UniProtKB-SubCell"/>
</dbReference>
<comment type="caution">
    <text evidence="7">The sequence shown here is derived from an EMBL/GenBank/DDBJ whole genome shotgun (WGS) entry which is preliminary data.</text>
</comment>
<evidence type="ECO:0000256" key="3">
    <source>
        <dbReference type="ARBA" id="ARBA00022989"/>
    </source>
</evidence>
<proteinExistence type="predicted"/>
<feature type="transmembrane region" description="Helical" evidence="5">
    <location>
        <begin position="206"/>
        <end position="229"/>
    </location>
</feature>
<keyword evidence="3 5" id="KW-1133">Transmembrane helix</keyword>
<dbReference type="SUPFAM" id="SSF103473">
    <property type="entry name" value="MFS general substrate transporter"/>
    <property type="match status" value="1"/>
</dbReference>
<dbReference type="Pfam" id="PF00083">
    <property type="entry name" value="Sugar_tr"/>
    <property type="match status" value="1"/>
</dbReference>
<name>A0AAE1PUE4_9EUCA</name>
<organism evidence="7 8">
    <name type="scientific">Petrolisthes manimaculis</name>
    <dbReference type="NCBI Taxonomy" id="1843537"/>
    <lineage>
        <taxon>Eukaryota</taxon>
        <taxon>Metazoa</taxon>
        <taxon>Ecdysozoa</taxon>
        <taxon>Arthropoda</taxon>
        <taxon>Crustacea</taxon>
        <taxon>Multicrustacea</taxon>
        <taxon>Malacostraca</taxon>
        <taxon>Eumalacostraca</taxon>
        <taxon>Eucarida</taxon>
        <taxon>Decapoda</taxon>
        <taxon>Pleocyemata</taxon>
        <taxon>Anomura</taxon>
        <taxon>Galatheoidea</taxon>
        <taxon>Porcellanidae</taxon>
        <taxon>Petrolisthes</taxon>
    </lineage>
</organism>
<dbReference type="PANTHER" id="PTHR48021:SF1">
    <property type="entry name" value="GH07001P-RELATED"/>
    <property type="match status" value="1"/>
</dbReference>
<dbReference type="InterPro" id="IPR036259">
    <property type="entry name" value="MFS_trans_sf"/>
</dbReference>
<feature type="transmembrane region" description="Helical" evidence="5">
    <location>
        <begin position="154"/>
        <end position="175"/>
    </location>
</feature>
<feature type="transmembrane region" description="Helical" evidence="5">
    <location>
        <begin position="35"/>
        <end position="55"/>
    </location>
</feature>
<dbReference type="GO" id="GO:0022857">
    <property type="term" value="F:transmembrane transporter activity"/>
    <property type="evidence" value="ECO:0007669"/>
    <property type="project" value="InterPro"/>
</dbReference>
<dbReference type="InterPro" id="IPR005828">
    <property type="entry name" value="MFS_sugar_transport-like"/>
</dbReference>
<dbReference type="PANTHER" id="PTHR48021">
    <property type="match status" value="1"/>
</dbReference>
<protein>
    <recommendedName>
        <fullName evidence="6">Major facilitator superfamily (MFS) profile domain-containing protein</fullName>
    </recommendedName>
</protein>
<dbReference type="InterPro" id="IPR020846">
    <property type="entry name" value="MFS_dom"/>
</dbReference>
<evidence type="ECO:0000256" key="5">
    <source>
        <dbReference type="SAM" id="Phobius"/>
    </source>
</evidence>
<feature type="transmembrane region" description="Helical" evidence="5">
    <location>
        <begin position="182"/>
        <end position="200"/>
    </location>
</feature>
<dbReference type="PROSITE" id="PS50850">
    <property type="entry name" value="MFS"/>
    <property type="match status" value="1"/>
</dbReference>
<dbReference type="InterPro" id="IPR005829">
    <property type="entry name" value="Sugar_transporter_CS"/>
</dbReference>
<evidence type="ECO:0000313" key="7">
    <source>
        <dbReference type="EMBL" id="KAK4313589.1"/>
    </source>
</evidence>
<evidence type="ECO:0000313" key="8">
    <source>
        <dbReference type="Proteomes" id="UP001292094"/>
    </source>
</evidence>
<accession>A0AAE1PUE4</accession>
<feature type="transmembrane region" description="Helical" evidence="5">
    <location>
        <begin position="97"/>
        <end position="120"/>
    </location>
</feature>
<dbReference type="Proteomes" id="UP001292094">
    <property type="component" value="Unassembled WGS sequence"/>
</dbReference>
<gene>
    <name evidence="7" type="ORF">Pmani_015069</name>
</gene>
<dbReference type="PROSITE" id="PS00217">
    <property type="entry name" value="SUGAR_TRANSPORT_2"/>
    <property type="match status" value="1"/>
</dbReference>
<feature type="domain" description="Major facilitator superfamily (MFS) profile" evidence="6">
    <location>
        <begin position="33"/>
        <end position="239"/>
    </location>
</feature>
<evidence type="ECO:0000256" key="1">
    <source>
        <dbReference type="ARBA" id="ARBA00004141"/>
    </source>
</evidence>
<keyword evidence="4 5" id="KW-0472">Membrane</keyword>
<keyword evidence="2 5" id="KW-0812">Transmembrane</keyword>
<evidence type="ECO:0000256" key="4">
    <source>
        <dbReference type="ARBA" id="ARBA00023136"/>
    </source>
</evidence>
<dbReference type="InterPro" id="IPR050549">
    <property type="entry name" value="MFS_Trehalose_Transporter"/>
</dbReference>
<dbReference type="EMBL" id="JAWZYT010001284">
    <property type="protein sequence ID" value="KAK4313589.1"/>
    <property type="molecule type" value="Genomic_DNA"/>
</dbReference>
<evidence type="ECO:0000256" key="2">
    <source>
        <dbReference type="ARBA" id="ARBA00022692"/>
    </source>
</evidence>
<comment type="subcellular location">
    <subcellularLocation>
        <location evidence="1">Membrane</location>
        <topology evidence="1">Multi-pass membrane protein</topology>
    </subcellularLocation>
</comment>
<sequence>MKRLRDSGYLDNLSTCSSDLYPHLPPHQPSHTAQYFATIAATMGAMAVGSVTGYTSPAEVQLDKPTTTTTSSTLTYTNTNTINSTSWLPLDTIQSSWFVASPFLGAAVGAVIGGVAINWVGRRTTMLASFPLFLINWVLVASAQNFWMLVSGRLVAGVSIGLTCTAVPTFIAECASPDIRGALGSTFQIMLAMGVVYPLALGTLVISWRWLAVLSAIPAIVHFGLVFFIKESPIFLMAK</sequence>
<dbReference type="AlphaFoldDB" id="A0AAE1PUE4"/>
<feature type="transmembrane region" description="Helical" evidence="5">
    <location>
        <begin position="127"/>
        <end position="148"/>
    </location>
</feature>
<keyword evidence="8" id="KW-1185">Reference proteome</keyword>